<dbReference type="EMBL" id="JAJTJA010000002">
    <property type="protein sequence ID" value="KAH8703920.1"/>
    <property type="molecule type" value="Genomic_DNA"/>
</dbReference>
<protein>
    <submittedName>
        <fullName evidence="1">Uncharacterized protein</fullName>
    </submittedName>
</protein>
<evidence type="ECO:0000313" key="2">
    <source>
        <dbReference type="Proteomes" id="UP001201262"/>
    </source>
</evidence>
<proteinExistence type="predicted"/>
<dbReference type="AlphaFoldDB" id="A0AAD4L1Q1"/>
<name>A0AAD4L1Q1_9EURO</name>
<dbReference type="GeneID" id="70252998"/>
<keyword evidence="2" id="KW-1185">Reference proteome</keyword>
<dbReference type="Proteomes" id="UP001201262">
    <property type="component" value="Unassembled WGS sequence"/>
</dbReference>
<gene>
    <name evidence="1" type="ORF">BGW36DRAFT_93836</name>
</gene>
<dbReference type="RefSeq" id="XP_046076938.1">
    <property type="nucleotide sequence ID" value="XM_046222712.1"/>
</dbReference>
<accession>A0AAD4L1Q1</accession>
<sequence>MSAGDLAHAVLNRLFQSGLGKKYRSNIWTIPSLSEQSHNLDILEVIISEILCACQVILIFDGLDMLSSPFRTPFAGNSAHADPVALEIYATIRSIAIPHTRPEATTRGWLILTARRPDLEWLGNKIGLKKPEIQRFELQGLDLSDSVEFSQKILCDAGEDTSKWGFEDIDWLEAVIDILQGLPSALLEILPVQRALSIPWREFYHRLHSDIFNSLSELKGLGPYSLLEELCYLSSALPRDCFVLLLIFSCYWNETPPLYVLQTLFMATSGNDFDPNKQEEVELQSFTEWAALTLSYAIDRGYIRTDQRSEIAWVHPLFTIYARAFVLEFSPYTKQPHMHKLILESIQLIPFHWKMERTLPSSKDGLDIETTNCGGDANVLTCIKLFLQIPSKISANEWPIHLVSTYLADHPLSIHITESLLELLCIFIEHSQGSIDIITFCIKSIGYIFCSSKLQLWCYERRAKLLNLSNRMMQLLDKYHGEDSSPVAPILKAFLLGDIMFNFSDHQRSFNKRKLAQDAFPIVSALRYKALQQLNRGTEKLENEKYDNRHYMKSVKFPVDLPEDKNSLIPRLDIDVKLVNRFFDDIIENLNSQASEYSTEKHEETPERNLDVYYENRSKLKEFFRKYTEGPARRVELENSIRCCPFEVKFEVPSKNEGFSSILKELEDATDTGDVSQAFKHHQNMLEEAMDDFSYDKADEHIESLRDICKGSVTLEIFGPLLDQMKKGIDEDRLYMMLVSSLFPSEGGGGRRDAIQVSKELLTLMADVAPKHASLINTSWFNQIAFKRGNGIYLSHMPRGKMQRLIRMHAKCSKDEHSVTQSIANNEALVEALVASRDAFTENKYTSVLANLDRVEEIFEKDELIREVFAELDFLEKVRCYCKFELKIDAIRSALFNEEFNLARSYVNDILSLIPDGIPDEGNLEALKELRTVIVEQASLYVGIEEAKSCNDFQKVKTLCGEYVKNWKSMKKFGPVKEVDVFLTATLEWMIQKAIATEQWEDGLNLCDENLRSGTSLISEIYLHQDKLVAIRELCEGALINERLDAAEAKSDVSACLESLNHLERLWNHQRQTSGQIRFSFITLSEKLLRFLKSSYEERCIPCARWARHRDDQPCILDRQNQDKEGERSLQHDRKIFRVVFGCAHHCQGGYCFLD</sequence>
<reference evidence="1" key="1">
    <citation type="submission" date="2021-12" db="EMBL/GenBank/DDBJ databases">
        <title>Convergent genome expansion in fungi linked to evolution of root-endophyte symbiosis.</title>
        <authorList>
            <consortium name="DOE Joint Genome Institute"/>
            <person name="Ke Y.-H."/>
            <person name="Bonito G."/>
            <person name="Liao H.-L."/>
            <person name="Looney B."/>
            <person name="Rojas-Flechas A."/>
            <person name="Nash J."/>
            <person name="Hameed K."/>
            <person name="Schadt C."/>
            <person name="Martin F."/>
            <person name="Crous P.W."/>
            <person name="Miettinen O."/>
            <person name="Magnuson J.K."/>
            <person name="Labbe J."/>
            <person name="Jacobson D."/>
            <person name="Doktycz M.J."/>
            <person name="Veneault-Fourrey C."/>
            <person name="Kuo A."/>
            <person name="Mondo S."/>
            <person name="Calhoun S."/>
            <person name="Riley R."/>
            <person name="Ohm R."/>
            <person name="LaButti K."/>
            <person name="Andreopoulos B."/>
            <person name="Pangilinan J."/>
            <person name="Nolan M."/>
            <person name="Tritt A."/>
            <person name="Clum A."/>
            <person name="Lipzen A."/>
            <person name="Daum C."/>
            <person name="Barry K."/>
            <person name="Grigoriev I.V."/>
            <person name="Vilgalys R."/>
        </authorList>
    </citation>
    <scope>NUCLEOTIDE SEQUENCE</scope>
    <source>
        <strain evidence="1">PMI_201</strain>
    </source>
</reference>
<evidence type="ECO:0000313" key="1">
    <source>
        <dbReference type="EMBL" id="KAH8703920.1"/>
    </source>
</evidence>
<organism evidence="1 2">
    <name type="scientific">Talaromyces proteolyticus</name>
    <dbReference type="NCBI Taxonomy" id="1131652"/>
    <lineage>
        <taxon>Eukaryota</taxon>
        <taxon>Fungi</taxon>
        <taxon>Dikarya</taxon>
        <taxon>Ascomycota</taxon>
        <taxon>Pezizomycotina</taxon>
        <taxon>Eurotiomycetes</taxon>
        <taxon>Eurotiomycetidae</taxon>
        <taxon>Eurotiales</taxon>
        <taxon>Trichocomaceae</taxon>
        <taxon>Talaromyces</taxon>
        <taxon>Talaromyces sect. Bacilispori</taxon>
    </lineage>
</organism>
<comment type="caution">
    <text evidence="1">The sequence shown here is derived from an EMBL/GenBank/DDBJ whole genome shotgun (WGS) entry which is preliminary data.</text>
</comment>